<protein>
    <submittedName>
        <fullName evidence="2">Ribokinase</fullName>
    </submittedName>
</protein>
<evidence type="ECO:0000313" key="2">
    <source>
        <dbReference type="EMBL" id="KUF97218.1"/>
    </source>
</evidence>
<feature type="compositionally biased region" description="Basic and acidic residues" evidence="1">
    <location>
        <begin position="37"/>
        <end position="46"/>
    </location>
</feature>
<dbReference type="EMBL" id="LNFP01000123">
    <property type="protein sequence ID" value="KUF97218.1"/>
    <property type="molecule type" value="Genomic_DNA"/>
</dbReference>
<feature type="compositionally biased region" description="Polar residues" evidence="1">
    <location>
        <begin position="85"/>
        <end position="104"/>
    </location>
</feature>
<sequence length="116" mass="12794">MMVNQHVNNIEQNLTINEQMNWRRYAYMTQKPASGSKDGKSGKKTDSVGMSNPFDRGFKKNVVEFFVHSGSSAVDYRKVFTVPSSDVTGDSSATDTMVEMSSSEGIEEKNNAGDVV</sequence>
<gene>
    <name evidence="2" type="ORF">AM588_10008125</name>
</gene>
<name>A0A0W8DM75_PHYNI</name>
<comment type="caution">
    <text evidence="2">The sequence shown here is derived from an EMBL/GenBank/DDBJ whole genome shotgun (WGS) entry which is preliminary data.</text>
</comment>
<reference evidence="2 3" key="1">
    <citation type="submission" date="2015-11" db="EMBL/GenBank/DDBJ databases">
        <title>Genomes and virulence difference between two physiological races of Phytophthora nicotianae.</title>
        <authorList>
            <person name="Liu H."/>
            <person name="Ma X."/>
            <person name="Yu H."/>
            <person name="Fang D."/>
            <person name="Li Y."/>
            <person name="Wang X."/>
            <person name="Wang W."/>
            <person name="Dong Y."/>
            <person name="Xiao B."/>
        </authorList>
    </citation>
    <scope>NUCLEOTIDE SEQUENCE [LARGE SCALE GENOMIC DNA]</scope>
    <source>
        <strain evidence="3">race 1</strain>
    </source>
</reference>
<feature type="region of interest" description="Disordered" evidence="1">
    <location>
        <begin position="28"/>
        <end position="53"/>
    </location>
</feature>
<organism evidence="2 3">
    <name type="scientific">Phytophthora nicotianae</name>
    <name type="common">Potato buckeye rot agent</name>
    <name type="synonym">Phytophthora parasitica</name>
    <dbReference type="NCBI Taxonomy" id="4792"/>
    <lineage>
        <taxon>Eukaryota</taxon>
        <taxon>Sar</taxon>
        <taxon>Stramenopiles</taxon>
        <taxon>Oomycota</taxon>
        <taxon>Peronosporomycetes</taxon>
        <taxon>Peronosporales</taxon>
        <taxon>Peronosporaceae</taxon>
        <taxon>Phytophthora</taxon>
    </lineage>
</organism>
<feature type="region of interest" description="Disordered" evidence="1">
    <location>
        <begin position="85"/>
        <end position="116"/>
    </location>
</feature>
<evidence type="ECO:0000256" key="1">
    <source>
        <dbReference type="SAM" id="MobiDB-lite"/>
    </source>
</evidence>
<dbReference type="AlphaFoldDB" id="A0A0W8DM75"/>
<dbReference type="Proteomes" id="UP000054636">
    <property type="component" value="Unassembled WGS sequence"/>
</dbReference>
<feature type="compositionally biased region" description="Basic and acidic residues" evidence="1">
    <location>
        <begin position="106"/>
        <end position="116"/>
    </location>
</feature>
<proteinExistence type="predicted"/>
<accession>A0A0W8DM75</accession>
<evidence type="ECO:0000313" key="3">
    <source>
        <dbReference type="Proteomes" id="UP000054636"/>
    </source>
</evidence>